<gene>
    <name evidence="1" type="ORF">EPI10_014675</name>
</gene>
<dbReference type="OrthoDB" id="1002571at2759"/>
<sequence>MSETICFEQLLANSMRGCTGRYFFLFVPLEEDELGIRVATFLMASEGVTTRLQKDMARLQQEIVDIDVKMDGRFKDFQESFKNDIRTEFYYLLEQLLGQPQTLGAANFRQRKDKGILGEPLPGFPRKKPIILSPQSDLGSYSRVSSVECTAKEVKFDCPRFDGLDFLGWWSKLQQYFEAEGIGDQAKVRIVMLHSEENALEWHHFFTQRQGGLHQLSWKLMLKGLRWSLKQCGIVEHFHDQFVSSLNQLHLPESYALSIFISNLRAEIGQYLKLFKPQNLIDGYLIVKQVENVVGNNLRKHMGSSSGVGHYKTLFPNSQEGSVGFAKQHY</sequence>
<comment type="caution">
    <text evidence="1">The sequence shown here is derived from an EMBL/GenBank/DDBJ whole genome shotgun (WGS) entry which is preliminary data.</text>
</comment>
<evidence type="ECO:0000313" key="2">
    <source>
        <dbReference type="Proteomes" id="UP000325315"/>
    </source>
</evidence>
<dbReference type="Proteomes" id="UP000325315">
    <property type="component" value="Unassembled WGS sequence"/>
</dbReference>
<name>A0A5B6VIG0_9ROSI</name>
<dbReference type="EMBL" id="SMMG02000006">
    <property type="protein sequence ID" value="KAA3468827.1"/>
    <property type="molecule type" value="Genomic_DNA"/>
</dbReference>
<protein>
    <submittedName>
        <fullName evidence="1">Retrotransposon gag protein</fullName>
    </submittedName>
</protein>
<accession>A0A5B6VIG0</accession>
<proteinExistence type="predicted"/>
<evidence type="ECO:0000313" key="1">
    <source>
        <dbReference type="EMBL" id="KAA3468827.1"/>
    </source>
</evidence>
<organism evidence="1 2">
    <name type="scientific">Gossypium australe</name>
    <dbReference type="NCBI Taxonomy" id="47621"/>
    <lineage>
        <taxon>Eukaryota</taxon>
        <taxon>Viridiplantae</taxon>
        <taxon>Streptophyta</taxon>
        <taxon>Embryophyta</taxon>
        <taxon>Tracheophyta</taxon>
        <taxon>Spermatophyta</taxon>
        <taxon>Magnoliopsida</taxon>
        <taxon>eudicotyledons</taxon>
        <taxon>Gunneridae</taxon>
        <taxon>Pentapetalae</taxon>
        <taxon>rosids</taxon>
        <taxon>malvids</taxon>
        <taxon>Malvales</taxon>
        <taxon>Malvaceae</taxon>
        <taxon>Malvoideae</taxon>
        <taxon>Gossypium</taxon>
    </lineage>
</organism>
<reference evidence="2" key="1">
    <citation type="journal article" date="2019" name="Plant Biotechnol. J.">
        <title>Genome sequencing of the Australian wild diploid species Gossypium australe highlights disease resistance and delayed gland morphogenesis.</title>
        <authorList>
            <person name="Cai Y."/>
            <person name="Cai X."/>
            <person name="Wang Q."/>
            <person name="Wang P."/>
            <person name="Zhang Y."/>
            <person name="Cai C."/>
            <person name="Xu Y."/>
            <person name="Wang K."/>
            <person name="Zhou Z."/>
            <person name="Wang C."/>
            <person name="Geng S."/>
            <person name="Li B."/>
            <person name="Dong Q."/>
            <person name="Hou Y."/>
            <person name="Wang H."/>
            <person name="Ai P."/>
            <person name="Liu Z."/>
            <person name="Yi F."/>
            <person name="Sun M."/>
            <person name="An G."/>
            <person name="Cheng J."/>
            <person name="Zhang Y."/>
            <person name="Shi Q."/>
            <person name="Xie Y."/>
            <person name="Shi X."/>
            <person name="Chang Y."/>
            <person name="Huang F."/>
            <person name="Chen Y."/>
            <person name="Hong S."/>
            <person name="Mi L."/>
            <person name="Sun Q."/>
            <person name="Zhang L."/>
            <person name="Zhou B."/>
            <person name="Peng R."/>
            <person name="Zhang X."/>
            <person name="Liu F."/>
        </authorList>
    </citation>
    <scope>NUCLEOTIDE SEQUENCE [LARGE SCALE GENOMIC DNA]</scope>
    <source>
        <strain evidence="2">cv. PA1801</strain>
    </source>
</reference>
<keyword evidence="2" id="KW-1185">Reference proteome</keyword>
<dbReference type="AlphaFoldDB" id="A0A5B6VIG0"/>